<accession>A0AAV2DRW7</accession>
<dbReference type="Proteomes" id="UP001497516">
    <property type="component" value="Chromosome 3"/>
</dbReference>
<dbReference type="GO" id="GO:1990837">
    <property type="term" value="F:sequence-specific double-stranded DNA binding"/>
    <property type="evidence" value="ECO:0007669"/>
    <property type="project" value="TreeGrafter"/>
</dbReference>
<dbReference type="AlphaFoldDB" id="A0AAV2DRW7"/>
<dbReference type="InterPro" id="IPR053031">
    <property type="entry name" value="Cuticle_assoc_protein"/>
</dbReference>
<dbReference type="PANTHER" id="PTHR34396">
    <property type="entry name" value="OS03G0264950 PROTEIN-RELATED"/>
    <property type="match status" value="1"/>
</dbReference>
<name>A0AAV2DRW7_9ROSI</name>
<organism evidence="1 2">
    <name type="scientific">Linum trigynum</name>
    <dbReference type="NCBI Taxonomy" id="586398"/>
    <lineage>
        <taxon>Eukaryota</taxon>
        <taxon>Viridiplantae</taxon>
        <taxon>Streptophyta</taxon>
        <taxon>Embryophyta</taxon>
        <taxon>Tracheophyta</taxon>
        <taxon>Spermatophyta</taxon>
        <taxon>Magnoliopsida</taxon>
        <taxon>eudicotyledons</taxon>
        <taxon>Gunneridae</taxon>
        <taxon>Pentapetalae</taxon>
        <taxon>rosids</taxon>
        <taxon>fabids</taxon>
        <taxon>Malpighiales</taxon>
        <taxon>Linaceae</taxon>
        <taxon>Linum</taxon>
    </lineage>
</organism>
<gene>
    <name evidence="1" type="ORF">LTRI10_LOCUS18151</name>
</gene>
<evidence type="ECO:0000313" key="2">
    <source>
        <dbReference type="Proteomes" id="UP001497516"/>
    </source>
</evidence>
<evidence type="ECO:0000313" key="1">
    <source>
        <dbReference type="EMBL" id="CAL1376421.1"/>
    </source>
</evidence>
<proteinExistence type="predicted"/>
<reference evidence="1 2" key="1">
    <citation type="submission" date="2024-04" db="EMBL/GenBank/DDBJ databases">
        <authorList>
            <person name="Fracassetti M."/>
        </authorList>
    </citation>
    <scope>NUCLEOTIDE SEQUENCE [LARGE SCALE GENOMIC DNA]</scope>
</reference>
<protein>
    <recommendedName>
        <fullName evidence="3">BED-type domain-containing protein</fullName>
    </recommendedName>
</protein>
<dbReference type="GO" id="GO:0006357">
    <property type="term" value="P:regulation of transcription by RNA polymerase II"/>
    <property type="evidence" value="ECO:0007669"/>
    <property type="project" value="TreeGrafter"/>
</dbReference>
<sequence>MTVDGKPKAECKYCKKRLVGDPSKGTTHLKNHYHRCPKVKQPGDIKQQLLLGNLKKEKFQLTLFNFSQENSRKGLAQAIRKHEYSLSIMEHEGFKSYSMSLNPLICGHEKQVAMELLMKNEGRVAITTDMWTSSQKNGFMAVTAHYIDKNWTL</sequence>
<dbReference type="GO" id="GO:0005634">
    <property type="term" value="C:nucleus"/>
    <property type="evidence" value="ECO:0007669"/>
    <property type="project" value="TreeGrafter"/>
</dbReference>
<dbReference type="PANTHER" id="PTHR34396:SF25">
    <property type="entry name" value="BOUNDARY ELEMENT ASSOCIATED FACTOR"/>
    <property type="match status" value="1"/>
</dbReference>
<dbReference type="EMBL" id="OZ034816">
    <property type="protein sequence ID" value="CAL1376421.1"/>
    <property type="molecule type" value="Genomic_DNA"/>
</dbReference>
<keyword evidence="2" id="KW-1185">Reference proteome</keyword>
<evidence type="ECO:0008006" key="3">
    <source>
        <dbReference type="Google" id="ProtNLM"/>
    </source>
</evidence>